<dbReference type="EMBL" id="RCZC01000002">
    <property type="protein sequence ID" value="TPG54888.1"/>
    <property type="molecule type" value="Genomic_DNA"/>
</dbReference>
<name>A0A502FZB3_9SPHN</name>
<proteinExistence type="predicted"/>
<evidence type="ECO:0000313" key="1">
    <source>
        <dbReference type="EMBL" id="TPG54888.1"/>
    </source>
</evidence>
<dbReference type="AlphaFoldDB" id="A0A502FZB3"/>
<evidence type="ECO:0000313" key="2">
    <source>
        <dbReference type="Proteomes" id="UP000319931"/>
    </source>
</evidence>
<reference evidence="1 2" key="1">
    <citation type="journal article" date="2019" name="Environ. Microbiol.">
        <title>Species interactions and distinct microbial communities in high Arctic permafrost affected cryosols are associated with the CH4 and CO2 gas fluxes.</title>
        <authorList>
            <person name="Altshuler I."/>
            <person name="Hamel J."/>
            <person name="Turney S."/>
            <person name="Magnuson E."/>
            <person name="Levesque R."/>
            <person name="Greer C."/>
            <person name="Whyte L.G."/>
        </authorList>
    </citation>
    <scope>NUCLEOTIDE SEQUENCE [LARGE SCALE GENOMIC DNA]</scope>
    <source>
        <strain evidence="1 2">E6.1</strain>
    </source>
</reference>
<comment type="caution">
    <text evidence="1">The sequence shown here is derived from an EMBL/GenBank/DDBJ whole genome shotgun (WGS) entry which is preliminary data.</text>
</comment>
<dbReference type="RefSeq" id="WP_140850029.1">
    <property type="nucleotide sequence ID" value="NZ_RCZC01000002.1"/>
</dbReference>
<protein>
    <submittedName>
        <fullName evidence="1">Uncharacterized protein</fullName>
    </submittedName>
</protein>
<dbReference type="OrthoDB" id="7573560at2"/>
<accession>A0A502FZB3</accession>
<organism evidence="1 2">
    <name type="scientific">Sphingomonas glacialis</name>
    <dbReference type="NCBI Taxonomy" id="658225"/>
    <lineage>
        <taxon>Bacteria</taxon>
        <taxon>Pseudomonadati</taxon>
        <taxon>Pseudomonadota</taxon>
        <taxon>Alphaproteobacteria</taxon>
        <taxon>Sphingomonadales</taxon>
        <taxon>Sphingomonadaceae</taxon>
        <taxon>Sphingomonas</taxon>
    </lineage>
</organism>
<keyword evidence="2" id="KW-1185">Reference proteome</keyword>
<dbReference type="Proteomes" id="UP000319931">
    <property type="component" value="Unassembled WGS sequence"/>
</dbReference>
<sequence length="70" mass="7723">MEPLAFQCFGPGVKHDKVADGPTPRARKLKLESDNCLAIAILEREPEVAAMLIDEAAKLARRVKELHDKA</sequence>
<gene>
    <name evidence="1" type="ORF">EAH76_09800</name>
</gene>